<proteinExistence type="predicted"/>
<dbReference type="OrthoDB" id="8907209at2"/>
<keyword evidence="2" id="KW-1185">Reference proteome</keyword>
<name>A0A318H120_9BURK</name>
<evidence type="ECO:0000313" key="2">
    <source>
        <dbReference type="Proteomes" id="UP000247811"/>
    </source>
</evidence>
<sequence>MNQVTTAPVPAEQAHLQRLEQSMEALDVQIARLARVLGLPLDQKDGFLEAMREIHAPGAGLSSSVHRDVVLHTELRGLLVLRYDLIRRYAEQVGPETTRHLLLEAESHLLAIGFELGADGIDLDGLLPAN</sequence>
<protein>
    <submittedName>
        <fullName evidence="1">Uncharacterized protein</fullName>
    </submittedName>
</protein>
<dbReference type="EMBL" id="QJJS01000006">
    <property type="protein sequence ID" value="PXW96615.1"/>
    <property type="molecule type" value="Genomic_DNA"/>
</dbReference>
<evidence type="ECO:0000313" key="1">
    <source>
        <dbReference type="EMBL" id="PXW96615.1"/>
    </source>
</evidence>
<reference evidence="1 2" key="1">
    <citation type="submission" date="2018-05" db="EMBL/GenBank/DDBJ databases">
        <title>Genomic Encyclopedia of Type Strains, Phase IV (KMG-IV): sequencing the most valuable type-strain genomes for metagenomic binning, comparative biology and taxonomic classification.</title>
        <authorList>
            <person name="Goeker M."/>
        </authorList>
    </citation>
    <scope>NUCLEOTIDE SEQUENCE [LARGE SCALE GENOMIC DNA]</scope>
    <source>
        <strain evidence="1 2">DSM 566</strain>
    </source>
</reference>
<comment type="caution">
    <text evidence="1">The sequence shown here is derived from an EMBL/GenBank/DDBJ whole genome shotgun (WGS) entry which is preliminary data.</text>
</comment>
<dbReference type="AlphaFoldDB" id="A0A318H120"/>
<dbReference type="RefSeq" id="WP_110400435.1">
    <property type="nucleotide sequence ID" value="NZ_QJJS01000006.1"/>
</dbReference>
<organism evidence="1 2">
    <name type="scientific">Sphaerotilus hippei</name>
    <dbReference type="NCBI Taxonomy" id="744406"/>
    <lineage>
        <taxon>Bacteria</taxon>
        <taxon>Pseudomonadati</taxon>
        <taxon>Pseudomonadota</taxon>
        <taxon>Betaproteobacteria</taxon>
        <taxon>Burkholderiales</taxon>
        <taxon>Sphaerotilaceae</taxon>
        <taxon>Sphaerotilus</taxon>
    </lineage>
</organism>
<dbReference type="Proteomes" id="UP000247811">
    <property type="component" value="Unassembled WGS sequence"/>
</dbReference>
<accession>A0A318H120</accession>
<gene>
    <name evidence="1" type="ORF">C7444_106134</name>
</gene>